<dbReference type="EMBL" id="QGGV01000017">
    <property type="protein sequence ID" value="PWK51681.1"/>
    <property type="molecule type" value="Genomic_DNA"/>
</dbReference>
<gene>
    <name evidence="1" type="ORF">C8D95_11724</name>
</gene>
<sequence length="238" mass="25821">MSLSWPALHARLLARSTRLDAHRAYQLLQCRENGGLPAGDIGTLLTFLHDPGDPEAKNRILRTLVAASADSEIPTTIVILALWPGLSGVRLRLRRATGDRRDNLDDELLSELALAIRTLELSRVERVAATLLMNLERDLRRRFGGEAKVTAGPFPVEELVDGLGAAPLFTCGNGQAAGRALLARDVQLCLGDDADLVLRVAVDGETQAEAAAALGITHDAARKRYQRAIARLKETWVP</sequence>
<dbReference type="Gene3D" id="1.10.10.10">
    <property type="entry name" value="Winged helix-like DNA-binding domain superfamily/Winged helix DNA-binding domain"/>
    <property type="match status" value="1"/>
</dbReference>
<dbReference type="InterPro" id="IPR013324">
    <property type="entry name" value="RNA_pol_sigma_r3/r4-like"/>
</dbReference>
<dbReference type="SUPFAM" id="SSF88659">
    <property type="entry name" value="Sigma3 and sigma4 domains of RNA polymerase sigma factors"/>
    <property type="match status" value="1"/>
</dbReference>
<evidence type="ECO:0000313" key="2">
    <source>
        <dbReference type="Proteomes" id="UP000245390"/>
    </source>
</evidence>
<proteinExistence type="predicted"/>
<dbReference type="OrthoDB" id="7334872at2"/>
<dbReference type="KEGG" id="salo:EF888_11180"/>
<comment type="caution">
    <text evidence="1">The sequence shown here is derived from an EMBL/GenBank/DDBJ whole genome shotgun (WGS) entry which is preliminary data.</text>
</comment>
<dbReference type="RefSeq" id="WP_109761242.1">
    <property type="nucleotide sequence ID" value="NZ_CP034588.1"/>
</dbReference>
<evidence type="ECO:0000313" key="1">
    <source>
        <dbReference type="EMBL" id="PWK51681.1"/>
    </source>
</evidence>
<dbReference type="InterPro" id="IPR036388">
    <property type="entry name" value="WH-like_DNA-bd_sf"/>
</dbReference>
<accession>A0A316FSD3</accession>
<dbReference type="AlphaFoldDB" id="A0A316FSD3"/>
<organism evidence="1 2">
    <name type="scientific">Silicimonas algicola</name>
    <dbReference type="NCBI Taxonomy" id="1826607"/>
    <lineage>
        <taxon>Bacteria</taxon>
        <taxon>Pseudomonadati</taxon>
        <taxon>Pseudomonadota</taxon>
        <taxon>Alphaproteobacteria</taxon>
        <taxon>Rhodobacterales</taxon>
        <taxon>Paracoccaceae</taxon>
    </lineage>
</organism>
<protein>
    <submittedName>
        <fullName evidence="1">RNA polymerase sigma-70 factor (ECF subfamily)</fullName>
    </submittedName>
</protein>
<reference evidence="1 2" key="1">
    <citation type="submission" date="2018-05" db="EMBL/GenBank/DDBJ databases">
        <title>Genomic Encyclopedia of Type Strains, Phase IV (KMG-IV): sequencing the most valuable type-strain genomes for metagenomic binning, comparative biology and taxonomic classification.</title>
        <authorList>
            <person name="Goeker M."/>
        </authorList>
    </citation>
    <scope>NUCLEOTIDE SEQUENCE [LARGE SCALE GENOMIC DNA]</scope>
    <source>
        <strain evidence="1 2">DSM 103371</strain>
    </source>
</reference>
<dbReference type="Proteomes" id="UP000245390">
    <property type="component" value="Unassembled WGS sequence"/>
</dbReference>
<name>A0A316FSD3_9RHOB</name>
<keyword evidence="2" id="KW-1185">Reference proteome</keyword>